<proteinExistence type="predicted"/>
<protein>
    <submittedName>
        <fullName evidence="2">(raccoon dog) hypothetical protein</fullName>
    </submittedName>
</protein>
<name>A0A811ZXB1_NYCPR</name>
<accession>A0A811ZXB1</accession>
<evidence type="ECO:0000313" key="3">
    <source>
        <dbReference type="Proteomes" id="UP000645828"/>
    </source>
</evidence>
<comment type="caution">
    <text evidence="2">The sequence shown here is derived from an EMBL/GenBank/DDBJ whole genome shotgun (WGS) entry which is preliminary data.</text>
</comment>
<keyword evidence="1" id="KW-0812">Transmembrane</keyword>
<reference evidence="2" key="1">
    <citation type="submission" date="2020-12" db="EMBL/GenBank/DDBJ databases">
        <authorList>
            <consortium name="Molecular Ecology Group"/>
        </authorList>
    </citation>
    <scope>NUCLEOTIDE SEQUENCE</scope>
    <source>
        <strain evidence="2">TBG_1078</strain>
    </source>
</reference>
<evidence type="ECO:0000313" key="2">
    <source>
        <dbReference type="EMBL" id="CAD7693247.1"/>
    </source>
</evidence>
<gene>
    <name evidence="2" type="ORF">NYPRO_LOCUS26039</name>
</gene>
<keyword evidence="3" id="KW-1185">Reference proteome</keyword>
<sequence>MTGQSQTLFLNITILLATVVIMLPFRKYKQNNQLLKYQ</sequence>
<dbReference type="Proteomes" id="UP000645828">
    <property type="component" value="Unassembled WGS sequence"/>
</dbReference>
<keyword evidence="1" id="KW-0472">Membrane</keyword>
<dbReference type="AlphaFoldDB" id="A0A811ZXB1"/>
<evidence type="ECO:0000256" key="1">
    <source>
        <dbReference type="SAM" id="Phobius"/>
    </source>
</evidence>
<feature type="transmembrane region" description="Helical" evidence="1">
    <location>
        <begin position="6"/>
        <end position="25"/>
    </location>
</feature>
<dbReference type="EMBL" id="CAJHUB010000777">
    <property type="protein sequence ID" value="CAD7693247.1"/>
    <property type="molecule type" value="Genomic_DNA"/>
</dbReference>
<keyword evidence="1" id="KW-1133">Transmembrane helix</keyword>
<organism evidence="2 3">
    <name type="scientific">Nyctereutes procyonoides</name>
    <name type="common">Raccoon dog</name>
    <name type="synonym">Canis procyonoides</name>
    <dbReference type="NCBI Taxonomy" id="34880"/>
    <lineage>
        <taxon>Eukaryota</taxon>
        <taxon>Metazoa</taxon>
        <taxon>Chordata</taxon>
        <taxon>Craniata</taxon>
        <taxon>Vertebrata</taxon>
        <taxon>Euteleostomi</taxon>
        <taxon>Mammalia</taxon>
        <taxon>Eutheria</taxon>
        <taxon>Laurasiatheria</taxon>
        <taxon>Carnivora</taxon>
        <taxon>Caniformia</taxon>
        <taxon>Canidae</taxon>
        <taxon>Nyctereutes</taxon>
    </lineage>
</organism>